<comment type="subcellular location">
    <subcellularLocation>
        <location evidence="1">Membrane</location>
        <topology evidence="1">Multi-pass membrane protein</topology>
    </subcellularLocation>
</comment>
<organism evidence="10 11">
    <name type="scientific">Sporothrix eucalyptigena</name>
    <dbReference type="NCBI Taxonomy" id="1812306"/>
    <lineage>
        <taxon>Eukaryota</taxon>
        <taxon>Fungi</taxon>
        <taxon>Dikarya</taxon>
        <taxon>Ascomycota</taxon>
        <taxon>Pezizomycotina</taxon>
        <taxon>Sordariomycetes</taxon>
        <taxon>Sordariomycetidae</taxon>
        <taxon>Ophiostomatales</taxon>
        <taxon>Ophiostomataceae</taxon>
        <taxon>Sporothrix</taxon>
    </lineage>
</organism>
<dbReference type="PROSITE" id="PS50850">
    <property type="entry name" value="MFS"/>
    <property type="match status" value="1"/>
</dbReference>
<evidence type="ECO:0000259" key="9">
    <source>
        <dbReference type="PROSITE" id="PS50850"/>
    </source>
</evidence>
<keyword evidence="11" id="KW-1185">Reference proteome</keyword>
<feature type="transmembrane region" description="Helical" evidence="8">
    <location>
        <begin position="512"/>
        <end position="536"/>
    </location>
</feature>
<dbReference type="InterPro" id="IPR036259">
    <property type="entry name" value="MFS_trans_sf"/>
</dbReference>
<dbReference type="Pfam" id="PF00083">
    <property type="entry name" value="Sugar_tr"/>
    <property type="match status" value="1"/>
</dbReference>
<dbReference type="EMBL" id="CAWUHD010000038">
    <property type="protein sequence ID" value="CAK7221005.1"/>
    <property type="molecule type" value="Genomic_DNA"/>
</dbReference>
<evidence type="ECO:0000313" key="11">
    <source>
        <dbReference type="Proteomes" id="UP001642482"/>
    </source>
</evidence>
<feature type="transmembrane region" description="Helical" evidence="8">
    <location>
        <begin position="571"/>
        <end position="590"/>
    </location>
</feature>
<evidence type="ECO:0000256" key="7">
    <source>
        <dbReference type="SAM" id="MobiDB-lite"/>
    </source>
</evidence>
<comment type="caution">
    <text evidence="10">The sequence shown here is derived from an EMBL/GenBank/DDBJ whole genome shotgun (WGS) entry which is preliminary data.</text>
</comment>
<name>A0ABP0BMY5_9PEZI</name>
<dbReference type="InterPro" id="IPR005828">
    <property type="entry name" value="MFS_sugar_transport-like"/>
</dbReference>
<feature type="transmembrane region" description="Helical" evidence="8">
    <location>
        <begin position="346"/>
        <end position="366"/>
    </location>
</feature>
<feature type="transmembrane region" description="Helical" evidence="8">
    <location>
        <begin position="643"/>
        <end position="662"/>
    </location>
</feature>
<dbReference type="InterPro" id="IPR020846">
    <property type="entry name" value="MFS_dom"/>
</dbReference>
<dbReference type="Gene3D" id="1.20.1250.20">
    <property type="entry name" value="MFS general substrate transporter like domains"/>
    <property type="match status" value="1"/>
</dbReference>
<gene>
    <name evidence="10" type="ORF">SEUCBS140593_004426</name>
</gene>
<reference evidence="10 11" key="1">
    <citation type="submission" date="2024-01" db="EMBL/GenBank/DDBJ databases">
        <authorList>
            <person name="Allen C."/>
            <person name="Tagirdzhanova G."/>
        </authorList>
    </citation>
    <scope>NUCLEOTIDE SEQUENCE [LARGE SCALE GENOMIC DNA]</scope>
</reference>
<dbReference type="PRINTS" id="PR00171">
    <property type="entry name" value="SUGRTRNSPORT"/>
</dbReference>
<feature type="region of interest" description="Disordered" evidence="7">
    <location>
        <begin position="146"/>
        <end position="169"/>
    </location>
</feature>
<feature type="compositionally biased region" description="Low complexity" evidence="7">
    <location>
        <begin position="45"/>
        <end position="67"/>
    </location>
</feature>
<dbReference type="SUPFAM" id="SSF103473">
    <property type="entry name" value="MFS general substrate transporter"/>
    <property type="match status" value="1"/>
</dbReference>
<dbReference type="PANTHER" id="PTHR48020:SF25">
    <property type="entry name" value="SUGAR TRANSPORTER, PUTATIVE (AFU_ORTHOLOGUE AFUA_7G05830)-RELATED"/>
    <property type="match status" value="1"/>
</dbReference>
<sequence length="742" mass="81668">MADPYKNGPGDNTGAGLGADNKQLSGLANAQTNKASISHHEDLGETGSTTTGPTATGTAGADPTRTPSSGGDDSEADLRERQAWSQKLQNPLAGISPDELANMGEAYARQHNVGVPKEGGEVSAEDIRAFRLGAVIAGNPQMYTGGASASASSQNVQAPPVEGQASGSAVQEKQVYGGGPFYNELTDREREVLAREETHKWSNPKQLYAVIIICSLSAAVQGMDETVVNGAQIFYKSAFKIDDPQSSRDSWLVGLCNSAPYLCCAFIGCWLTEPMNKRFGRKGTVLIACVISALACFWQAFTNTWYHMFIARFCLGLGIGPKSATTPMFAAECAPPKLRGALVMQWQMWTAFGIMIGYVADLAFYFVPDHGIELGLNWRLMMGSAMIPAVLVVCLIHTCVESPRWYLTKDRHADAYAAICRLRFEKVQAARDLFYMHTLLEAEREILHGKNKAAKADGKKGHNFVKELFTVRRNRNAMIASEIVMFMQQFCGVNVLAYYSSQIFLDANLSQVSALGASVGWGVINWLFAIPAIYTIDTFGRRNLLLTTFPLMALFLFFTGFSFWIPDDGSNARIACVALGVYLFGIVYSPGEGPVPFTYSAEAYPLYMRPIGMSLATATTWFFNFVLSVTWPSLLLAFKPQGAFGWYAGWNVIGFFAVLLLLPETKAKTLEELDAVFSVPLRRRAAYGWAQFHYFFKRYVFFGGKSVEAPPEPIAEEFQHMHAPNYEKNYQQETERDATARV</sequence>
<keyword evidence="6 8" id="KW-0472">Membrane</keyword>
<feature type="transmembrane region" description="Helical" evidence="8">
    <location>
        <begin position="479"/>
        <end position="500"/>
    </location>
</feature>
<evidence type="ECO:0000256" key="1">
    <source>
        <dbReference type="ARBA" id="ARBA00004141"/>
    </source>
</evidence>
<proteinExistence type="inferred from homology"/>
<feature type="transmembrane region" description="Helical" evidence="8">
    <location>
        <begin position="378"/>
        <end position="400"/>
    </location>
</feature>
<dbReference type="InterPro" id="IPR050814">
    <property type="entry name" value="Myo-inositol_Transporter"/>
</dbReference>
<evidence type="ECO:0000256" key="8">
    <source>
        <dbReference type="SAM" id="Phobius"/>
    </source>
</evidence>
<dbReference type="Proteomes" id="UP001642482">
    <property type="component" value="Unassembled WGS sequence"/>
</dbReference>
<accession>A0ABP0BMY5</accession>
<evidence type="ECO:0000313" key="10">
    <source>
        <dbReference type="EMBL" id="CAK7221005.1"/>
    </source>
</evidence>
<evidence type="ECO:0000256" key="5">
    <source>
        <dbReference type="ARBA" id="ARBA00022989"/>
    </source>
</evidence>
<evidence type="ECO:0000256" key="2">
    <source>
        <dbReference type="ARBA" id="ARBA00010992"/>
    </source>
</evidence>
<protein>
    <recommendedName>
        <fullName evidence="9">Major facilitator superfamily (MFS) profile domain-containing protein</fullName>
    </recommendedName>
</protein>
<comment type="similarity">
    <text evidence="2">Belongs to the major facilitator superfamily. Sugar transporter (TC 2.A.1.1) family.</text>
</comment>
<feature type="transmembrane region" description="Helical" evidence="8">
    <location>
        <begin position="283"/>
        <end position="300"/>
    </location>
</feature>
<evidence type="ECO:0000256" key="6">
    <source>
        <dbReference type="ARBA" id="ARBA00023136"/>
    </source>
</evidence>
<keyword evidence="5 8" id="KW-1133">Transmembrane helix</keyword>
<evidence type="ECO:0000256" key="4">
    <source>
        <dbReference type="ARBA" id="ARBA00022692"/>
    </source>
</evidence>
<evidence type="ECO:0000256" key="3">
    <source>
        <dbReference type="ARBA" id="ARBA00022448"/>
    </source>
</evidence>
<feature type="region of interest" description="Disordered" evidence="7">
    <location>
        <begin position="1"/>
        <end position="80"/>
    </location>
</feature>
<feature type="transmembrane region" description="Helical" evidence="8">
    <location>
        <begin position="543"/>
        <end position="565"/>
    </location>
</feature>
<dbReference type="PANTHER" id="PTHR48020">
    <property type="entry name" value="PROTON MYO-INOSITOL COTRANSPORTER"/>
    <property type="match status" value="1"/>
</dbReference>
<dbReference type="NCBIfam" id="TIGR00879">
    <property type="entry name" value="SP"/>
    <property type="match status" value="1"/>
</dbReference>
<feature type="transmembrane region" description="Helical" evidence="8">
    <location>
        <begin position="611"/>
        <end position="631"/>
    </location>
</feature>
<feature type="domain" description="Major facilitator superfamily (MFS) profile" evidence="9">
    <location>
        <begin position="210"/>
        <end position="666"/>
    </location>
</feature>
<keyword evidence="4 8" id="KW-0812">Transmembrane</keyword>
<keyword evidence="3" id="KW-0813">Transport</keyword>
<dbReference type="InterPro" id="IPR003663">
    <property type="entry name" value="Sugar/inositol_transpt"/>
</dbReference>
<feature type="compositionally biased region" description="Polar residues" evidence="7">
    <location>
        <begin position="22"/>
        <end position="36"/>
    </location>
</feature>